<feature type="domain" description="HAM1-like N-terminal" evidence="3">
    <location>
        <begin position="40"/>
        <end position="730"/>
    </location>
</feature>
<dbReference type="Proteomes" id="UP000070544">
    <property type="component" value="Unassembled WGS sequence"/>
</dbReference>
<evidence type="ECO:0000256" key="1">
    <source>
        <dbReference type="SAM" id="MobiDB-lite"/>
    </source>
</evidence>
<proteinExistence type="predicted"/>
<reference evidence="4 5" key="1">
    <citation type="journal article" date="2015" name="Genome Biol. Evol.">
        <title>Phylogenomic analyses indicate that early fungi evolved digesting cell walls of algal ancestors of land plants.</title>
        <authorList>
            <person name="Chang Y."/>
            <person name="Wang S."/>
            <person name="Sekimoto S."/>
            <person name="Aerts A.L."/>
            <person name="Choi C."/>
            <person name="Clum A."/>
            <person name="LaButti K.M."/>
            <person name="Lindquist E.A."/>
            <person name="Yee Ngan C."/>
            <person name="Ohm R.A."/>
            <person name="Salamov A.A."/>
            <person name="Grigoriev I.V."/>
            <person name="Spatafora J.W."/>
            <person name="Berbee M.L."/>
        </authorList>
    </citation>
    <scope>NUCLEOTIDE SEQUENCE [LARGE SCALE GENOMIC DNA]</scope>
    <source>
        <strain evidence="4 5">JEL478</strain>
    </source>
</reference>
<evidence type="ECO:0000259" key="2">
    <source>
        <dbReference type="Pfam" id="PF14613"/>
    </source>
</evidence>
<dbReference type="PANTHER" id="PTHR31138:SF1">
    <property type="entry name" value="PDZ DOMAIN-CONTAINING PROTEIN"/>
    <property type="match status" value="1"/>
</dbReference>
<keyword evidence="5" id="KW-1185">Reference proteome</keyword>
<dbReference type="InterPro" id="IPR027842">
    <property type="entry name" value="HAM1-like_C"/>
</dbReference>
<feature type="compositionally biased region" description="Basic and acidic residues" evidence="1">
    <location>
        <begin position="218"/>
        <end position="235"/>
    </location>
</feature>
<dbReference type="Pfam" id="PF19343">
    <property type="entry name" value="HAM1_N"/>
    <property type="match status" value="1"/>
</dbReference>
<evidence type="ECO:0000313" key="4">
    <source>
        <dbReference type="EMBL" id="KXS10476.1"/>
    </source>
</evidence>
<evidence type="ECO:0000259" key="3">
    <source>
        <dbReference type="Pfam" id="PF19343"/>
    </source>
</evidence>
<feature type="domain" description="HAM1-like C-terminal" evidence="2">
    <location>
        <begin position="759"/>
        <end position="824"/>
    </location>
</feature>
<organism evidence="4 5">
    <name type="scientific">Gonapodya prolifera (strain JEL478)</name>
    <name type="common">Monoblepharis prolifera</name>
    <dbReference type="NCBI Taxonomy" id="1344416"/>
    <lineage>
        <taxon>Eukaryota</taxon>
        <taxon>Fungi</taxon>
        <taxon>Fungi incertae sedis</taxon>
        <taxon>Chytridiomycota</taxon>
        <taxon>Chytridiomycota incertae sedis</taxon>
        <taxon>Monoblepharidomycetes</taxon>
        <taxon>Monoblepharidales</taxon>
        <taxon>Gonapodyaceae</taxon>
        <taxon>Gonapodya</taxon>
    </lineage>
</organism>
<evidence type="ECO:0000313" key="5">
    <source>
        <dbReference type="Proteomes" id="UP000070544"/>
    </source>
</evidence>
<feature type="compositionally biased region" description="Basic and acidic residues" evidence="1">
    <location>
        <begin position="300"/>
        <end position="310"/>
    </location>
</feature>
<dbReference type="STRING" id="1344416.A0A139A123"/>
<gene>
    <name evidence="4" type="ORF">M427DRAFT_48075</name>
</gene>
<name>A0A139A123_GONPJ</name>
<dbReference type="OrthoDB" id="19394at2759"/>
<sequence>MADPTQHKMVIDTSVEAKPEHVDELVAGLRSGTVRVSSKESEDPERQRAQKLAEVAEAAREGRLPTTAQAVEFLDRVESDKTLNEQKEHMGPEGKKVVSDVTNIAESTKRLLVEANPDDQLQKLIFYTSRAVQSISENANRQDFPPEARKEASKSMNDLKKSVEGAANIARLLATSKEFREIANDVLNLVIETLESQGGDTGKTIANVAQQGVDMLQDEGKQQDVKDRAEQERSKVAAGLNKGRQTLFQPGDKSLKSRIQEASSQARKRTSDASKSGQQAVPEGHPGKKHKSSGHGAIRATEDVTKKVQDEGTQQRVTNKGKEELSEFREDLLAVGRGEKTLDDVIQSAKKQTGDIMDVVQSELPESVQGKGAEEAAGQLVEQANDVVEKAKRDLSNIEIPKGRLEELARKWKELLVNGIGQREDFQRAWSDLGELVVNAVGKLRTAFDALSSTAKETTVESQEDARKALQAAKELVENFADHPLDRLIELTKELSDAIPNDPDLGKVLSDTNKVVNRSHEKIIAQGKTSKIDEFTNNLMDLTSRARSVLLGKYGEPVTSLLGEVQTVLENLSESRSSAAMSKLSSDLEALARDMFLDDRGQPTLKPQLLRDLSKLVPLIAENLAYLPLPRIEQDDAEVHYIFDNVVLKSTNILPSYVKIKTETTIDTDKPEGNRAKSVFDITISKIQSSARDIVFYYNKKSGLITMSDVGLLDFDIVSRDGMTVHIVLEPQPLSVLTGSDMRADETEGEILRLVKSEVKIDAIDMRFHDTRHDTLYTVVKPVTSTYLRRKVEDALNGAIADTIMSLDRRITNEAKRRAREARDAAMKSLVTESSGKELSKDVPAEWGSKAYNVGVAPMAE</sequence>
<dbReference type="Gene3D" id="3.15.10.10">
    <property type="entry name" value="Bactericidal permeability-increasing protein, domain 1"/>
    <property type="match status" value="1"/>
</dbReference>
<dbReference type="AlphaFoldDB" id="A0A139A123"/>
<dbReference type="Pfam" id="PF14613">
    <property type="entry name" value="HAM1_C"/>
    <property type="match status" value="1"/>
</dbReference>
<dbReference type="PANTHER" id="PTHR31138">
    <property type="entry name" value="CHROMOSOME 19, WHOLE GENOME SHOTGUN SEQUENCE"/>
    <property type="match status" value="1"/>
</dbReference>
<dbReference type="InterPro" id="IPR045967">
    <property type="entry name" value="HAM1-like_N"/>
</dbReference>
<protein>
    <submittedName>
        <fullName evidence="4">Uncharacterized protein</fullName>
    </submittedName>
</protein>
<accession>A0A139A123</accession>
<feature type="region of interest" description="Disordered" evidence="1">
    <location>
        <begin position="218"/>
        <end position="322"/>
    </location>
</feature>
<dbReference type="EMBL" id="KQ965821">
    <property type="protein sequence ID" value="KXS10476.1"/>
    <property type="molecule type" value="Genomic_DNA"/>
</dbReference>